<accession>A0A8H3QHP7</accession>
<reference evidence="1" key="1">
    <citation type="submission" date="2019-10" db="EMBL/GenBank/DDBJ databases">
        <title>Conservation and host-specific expression of non-tandemly repeated heterogenous ribosome RNA gene in arbuscular mycorrhizal fungi.</title>
        <authorList>
            <person name="Maeda T."/>
            <person name="Kobayashi Y."/>
            <person name="Nakagawa T."/>
            <person name="Ezawa T."/>
            <person name="Yamaguchi K."/>
            <person name="Bino T."/>
            <person name="Nishimoto Y."/>
            <person name="Shigenobu S."/>
            <person name="Kawaguchi M."/>
        </authorList>
    </citation>
    <scope>NUCLEOTIDE SEQUENCE</scope>
    <source>
        <strain evidence="1">HR1</strain>
    </source>
</reference>
<keyword evidence="1" id="KW-0418">Kinase</keyword>
<dbReference type="AlphaFoldDB" id="A0A8H3QHP7"/>
<keyword evidence="1" id="KW-0808">Transferase</keyword>
<name>A0A8H3QHP7_9GLOM</name>
<proteinExistence type="predicted"/>
<gene>
    <name evidence="1" type="ORF">RCL2_000742800</name>
</gene>
<protein>
    <submittedName>
        <fullName evidence="1">Kinase-like domain-containing protein</fullName>
    </submittedName>
</protein>
<dbReference type="OrthoDB" id="2426488at2759"/>
<dbReference type="EMBL" id="BLAL01000047">
    <property type="protein sequence ID" value="GES80133.1"/>
    <property type="molecule type" value="Genomic_DNA"/>
</dbReference>
<dbReference type="GO" id="GO:0016301">
    <property type="term" value="F:kinase activity"/>
    <property type="evidence" value="ECO:0007669"/>
    <property type="project" value="UniProtKB-KW"/>
</dbReference>
<evidence type="ECO:0000313" key="2">
    <source>
        <dbReference type="Proteomes" id="UP000615446"/>
    </source>
</evidence>
<dbReference type="SUPFAM" id="SSF56112">
    <property type="entry name" value="Protein kinase-like (PK-like)"/>
    <property type="match status" value="1"/>
</dbReference>
<dbReference type="Proteomes" id="UP000615446">
    <property type="component" value="Unassembled WGS sequence"/>
</dbReference>
<evidence type="ECO:0000313" key="1">
    <source>
        <dbReference type="EMBL" id="GES80133.1"/>
    </source>
</evidence>
<comment type="caution">
    <text evidence="1">The sequence shown here is derived from an EMBL/GenBank/DDBJ whole genome shotgun (WGS) entry which is preliminary data.</text>
</comment>
<organism evidence="1 2">
    <name type="scientific">Rhizophagus clarus</name>
    <dbReference type="NCBI Taxonomy" id="94130"/>
    <lineage>
        <taxon>Eukaryota</taxon>
        <taxon>Fungi</taxon>
        <taxon>Fungi incertae sedis</taxon>
        <taxon>Mucoromycota</taxon>
        <taxon>Glomeromycotina</taxon>
        <taxon>Glomeromycetes</taxon>
        <taxon>Glomerales</taxon>
        <taxon>Glomeraceae</taxon>
        <taxon>Rhizophagus</taxon>
    </lineage>
</organism>
<sequence>MLHQIITGLERIHDQKLIHCDFHDGDIYGVIPFMAPEVLRGKQYTQAINNELSEKLDETVKSECVDCAVSFFDIEPDKN</sequence>
<dbReference type="InterPro" id="IPR011009">
    <property type="entry name" value="Kinase-like_dom_sf"/>
</dbReference>